<gene>
    <name evidence="12" type="ORF">OLEA9_A113984</name>
</gene>
<dbReference type="Gramene" id="OE9A113984T2">
    <property type="protein sequence ID" value="OE9A113984C2"/>
    <property type="gene ID" value="OE9A113984"/>
</dbReference>
<dbReference type="EMBL" id="CACTIH010000009">
    <property type="protein sequence ID" value="CAA2933973.1"/>
    <property type="molecule type" value="Genomic_DNA"/>
</dbReference>
<keyword evidence="3 8" id="KW-0132">Cell division</keyword>
<keyword evidence="6 8" id="KW-0131">Cell cycle</keyword>
<evidence type="ECO:0000259" key="11">
    <source>
        <dbReference type="Pfam" id="PF03801"/>
    </source>
</evidence>
<dbReference type="AlphaFoldDB" id="A0A8S0P761"/>
<keyword evidence="13" id="KW-1185">Reference proteome</keyword>
<evidence type="ECO:0000256" key="9">
    <source>
        <dbReference type="SAM" id="Coils"/>
    </source>
</evidence>
<evidence type="ECO:0000256" key="8">
    <source>
        <dbReference type="RuleBase" id="RU368072"/>
    </source>
</evidence>
<evidence type="ECO:0000313" key="12">
    <source>
        <dbReference type="EMBL" id="CAA2933973.1"/>
    </source>
</evidence>
<feature type="region of interest" description="Disordered" evidence="10">
    <location>
        <begin position="1"/>
        <end position="62"/>
    </location>
</feature>
<feature type="coiled-coil region" evidence="9">
    <location>
        <begin position="271"/>
        <end position="350"/>
    </location>
</feature>
<evidence type="ECO:0000256" key="3">
    <source>
        <dbReference type="ARBA" id="ARBA00022618"/>
    </source>
</evidence>
<keyword evidence="2 8" id="KW-0158">Chromosome</keyword>
<keyword evidence="7 8" id="KW-0137">Centromere</keyword>
<feature type="compositionally biased region" description="Polar residues" evidence="10">
    <location>
        <begin position="26"/>
        <end position="35"/>
    </location>
</feature>
<dbReference type="OrthoDB" id="7459479at2759"/>
<dbReference type="Proteomes" id="UP000594638">
    <property type="component" value="Unassembled WGS sequence"/>
</dbReference>
<dbReference type="Gene3D" id="1.10.418.30">
    <property type="entry name" value="Ncd80 complex, Ncd80 subunit"/>
    <property type="match status" value="1"/>
</dbReference>
<evidence type="ECO:0000256" key="7">
    <source>
        <dbReference type="ARBA" id="ARBA00023328"/>
    </source>
</evidence>
<evidence type="ECO:0000256" key="4">
    <source>
        <dbReference type="ARBA" id="ARBA00022776"/>
    </source>
</evidence>
<dbReference type="InterPro" id="IPR055307">
    <property type="entry name" value="NDC80_plants"/>
</dbReference>
<evidence type="ECO:0000313" key="13">
    <source>
        <dbReference type="Proteomes" id="UP000594638"/>
    </source>
</evidence>
<comment type="caution">
    <text evidence="12">The sequence shown here is derived from an EMBL/GenBank/DDBJ whole genome shotgun (WGS) entry which is preliminary data.</text>
</comment>
<dbReference type="PANTHER" id="PTHR46681">
    <property type="entry name" value="KINETOCHORE PROTEIN NDC80 HOMOLOG"/>
    <property type="match status" value="1"/>
</dbReference>
<comment type="subcellular location">
    <subcellularLocation>
        <location evidence="8">Chromosome</location>
        <location evidence="8">Centromere</location>
        <location evidence="8">Kinetochore</location>
    </subcellularLocation>
    <subcellularLocation>
        <location evidence="8">Nucleus</location>
    </subcellularLocation>
</comment>
<keyword evidence="4 8" id="KW-0498">Mitosis</keyword>
<dbReference type="GO" id="GO:0051315">
    <property type="term" value="P:attachment of mitotic spindle microtubules to kinetochore"/>
    <property type="evidence" value="ECO:0007669"/>
    <property type="project" value="UniProtKB-UniRule"/>
</dbReference>
<feature type="compositionally biased region" description="Polar residues" evidence="10">
    <location>
        <begin position="46"/>
        <end position="56"/>
    </location>
</feature>
<organism evidence="12 13">
    <name type="scientific">Olea europaea subsp. europaea</name>
    <dbReference type="NCBI Taxonomy" id="158383"/>
    <lineage>
        <taxon>Eukaryota</taxon>
        <taxon>Viridiplantae</taxon>
        <taxon>Streptophyta</taxon>
        <taxon>Embryophyta</taxon>
        <taxon>Tracheophyta</taxon>
        <taxon>Spermatophyta</taxon>
        <taxon>Magnoliopsida</taxon>
        <taxon>eudicotyledons</taxon>
        <taxon>Gunneridae</taxon>
        <taxon>Pentapetalae</taxon>
        <taxon>asterids</taxon>
        <taxon>lamiids</taxon>
        <taxon>Lamiales</taxon>
        <taxon>Oleaceae</taxon>
        <taxon>Oleeae</taxon>
        <taxon>Olea</taxon>
    </lineage>
</organism>
<protein>
    <recommendedName>
        <fullName evidence="8">Kinetochore protein NDC80</fullName>
    </recommendedName>
</protein>
<feature type="coiled-coil region" evidence="9">
    <location>
        <begin position="212"/>
        <end position="246"/>
    </location>
</feature>
<dbReference type="GO" id="GO:0051301">
    <property type="term" value="P:cell division"/>
    <property type="evidence" value="ECO:0007669"/>
    <property type="project" value="UniProtKB-UniRule"/>
</dbReference>
<name>A0A8S0P761_OLEEU</name>
<evidence type="ECO:0000256" key="2">
    <source>
        <dbReference type="ARBA" id="ARBA00022454"/>
    </source>
</evidence>
<dbReference type="GO" id="GO:0005634">
    <property type="term" value="C:nucleus"/>
    <property type="evidence" value="ECO:0007669"/>
    <property type="project" value="UniProtKB-SubCell"/>
</dbReference>
<dbReference type="Pfam" id="PF03801">
    <property type="entry name" value="Ndc80_HEC"/>
    <property type="match status" value="1"/>
</dbReference>
<evidence type="ECO:0000256" key="1">
    <source>
        <dbReference type="ARBA" id="ARBA00007050"/>
    </source>
</evidence>
<dbReference type="PANTHER" id="PTHR46681:SF1">
    <property type="entry name" value="KINETOCHORE PROTEIN NDC80 HOMOLOG"/>
    <property type="match status" value="1"/>
</dbReference>
<accession>A0A8S0P761</accession>
<dbReference type="InterPro" id="IPR038273">
    <property type="entry name" value="Ndc80_sf"/>
</dbReference>
<dbReference type="InterPro" id="IPR055260">
    <property type="entry name" value="Ndc80_CH"/>
</dbReference>
<evidence type="ECO:0000256" key="5">
    <source>
        <dbReference type="ARBA" id="ARBA00023054"/>
    </source>
</evidence>
<evidence type="ECO:0000256" key="6">
    <source>
        <dbReference type="ARBA" id="ARBA00023306"/>
    </source>
</evidence>
<keyword evidence="8" id="KW-0995">Kinetochore</keyword>
<sequence length="585" mass="66045">MRAAGRRRATESLASDRRPPPPTPTNTADPWQYLSTPVPGRDSDASFCSSRPSNASIGRPSAAFPNTSDKSYQLASIRTINAYLASLSLPLSLKPPLPSAKDITETLKFLLHRLGFSAQKLDEDLVLKVLKALKCPLKLNKSALKAPGTPHAWPNLLAVILWAVQIVKYNDHLLNSPSSFEDNSMFKYTANSYLSYIRGDDQAVDALDEEFMRELREERDKIEENVKAVEGNVNELEVKLESLKKGPSQKEALEQEKALLEKDVTKFHMIIEQLDGHMLEVQKKIEEKEKELEVKVAERKRICDENEELKRTIEEQGINARDAERMKRELQAVEREKEDAEASRNGWEEKIWELDSEIGHKFKELEWLAIECNQAIRRLKLGIGFQYQLNAKGSTPGDVLGSDYKSILKPALTSFAEEIKASSVEKLEELISLRQQSGENAAKIEEKRNRISAFQSYIDEVGAQVNLTRKESQEYTSRCSAEARKMVEEVEMDAHNMDVVENEASEFLKTSTAKLQETIKQIEGEVQTCAQELFSLIDSVSTYKEYMGSKISEMKNDLLQTAGSVADIYKGYRPLQTYIAPDSGN</sequence>
<comment type="function">
    <text evidence="8">Acts as a component of the essential kinetochore-associated NDC80 complex, which is required for chromosome segregation and spindle checkpoint activity.</text>
</comment>
<comment type="subunit">
    <text evidence="8">Component of the NDC80 complex.</text>
</comment>
<keyword evidence="5 9" id="KW-0175">Coiled coil</keyword>
<evidence type="ECO:0000256" key="10">
    <source>
        <dbReference type="SAM" id="MobiDB-lite"/>
    </source>
</evidence>
<reference evidence="12 13" key="1">
    <citation type="submission" date="2019-12" db="EMBL/GenBank/DDBJ databases">
        <authorList>
            <person name="Alioto T."/>
            <person name="Alioto T."/>
            <person name="Gomez Garrido J."/>
        </authorList>
    </citation>
    <scope>NUCLEOTIDE SEQUENCE [LARGE SCALE GENOMIC DNA]</scope>
</reference>
<feature type="domain" description="Kinetochore protein Ndc80 CH" evidence="11">
    <location>
        <begin position="45"/>
        <end position="172"/>
    </location>
</feature>
<proteinExistence type="inferred from homology"/>
<comment type="similarity">
    <text evidence="1 8">Belongs to the NDC80/HEC1 family.</text>
</comment>
<keyword evidence="8" id="KW-0539">Nucleus</keyword>
<feature type="compositionally biased region" description="Basic and acidic residues" evidence="10">
    <location>
        <begin position="8"/>
        <end position="19"/>
    </location>
</feature>
<dbReference type="GO" id="GO:0031262">
    <property type="term" value="C:Ndc80 complex"/>
    <property type="evidence" value="ECO:0007669"/>
    <property type="project" value="UniProtKB-UniRule"/>
</dbReference>